<dbReference type="Gene3D" id="2.30.29.30">
    <property type="entry name" value="Pleckstrin-homology domain (PH domain)/Phosphotyrosine-binding domain (PTB)"/>
    <property type="match status" value="1"/>
</dbReference>
<dbReference type="OrthoDB" id="10070851at2759"/>
<feature type="region of interest" description="Disordered" evidence="5">
    <location>
        <begin position="755"/>
        <end position="781"/>
    </location>
</feature>
<evidence type="ECO:0000256" key="5">
    <source>
        <dbReference type="SAM" id="MobiDB-lite"/>
    </source>
</evidence>
<dbReference type="InterPro" id="IPR045258">
    <property type="entry name" value="ACAP1/2/3-like"/>
</dbReference>
<dbReference type="InterPro" id="IPR001164">
    <property type="entry name" value="ArfGAP_dom"/>
</dbReference>
<dbReference type="PANTHER" id="PTHR23180">
    <property type="entry name" value="CENTAURIN/ARF"/>
    <property type="match status" value="1"/>
</dbReference>
<dbReference type="FunFam" id="1.10.220.150:FF:000009">
    <property type="entry name" value="stromal membrane-associated protein 1 isoform X1"/>
    <property type="match status" value="1"/>
</dbReference>
<dbReference type="Proteomes" id="UP001152795">
    <property type="component" value="Unassembled WGS sequence"/>
</dbReference>
<feature type="compositionally biased region" description="Basic and acidic residues" evidence="5">
    <location>
        <begin position="331"/>
        <end position="366"/>
    </location>
</feature>
<dbReference type="GO" id="GO:0008270">
    <property type="term" value="F:zinc ion binding"/>
    <property type="evidence" value="ECO:0007669"/>
    <property type="project" value="UniProtKB-KW"/>
</dbReference>
<dbReference type="Pfam" id="PF00169">
    <property type="entry name" value="PH"/>
    <property type="match status" value="1"/>
</dbReference>
<evidence type="ECO:0000313" key="7">
    <source>
        <dbReference type="Proteomes" id="UP001152795"/>
    </source>
</evidence>
<dbReference type="InterPro" id="IPR004148">
    <property type="entry name" value="BAR_dom"/>
</dbReference>
<dbReference type="Gene3D" id="1.20.1270.60">
    <property type="entry name" value="Arfaptin homology (AH) domain/BAR domain"/>
    <property type="match status" value="1"/>
</dbReference>
<dbReference type="SUPFAM" id="SSF103657">
    <property type="entry name" value="BAR/IMD domain-like"/>
    <property type="match status" value="1"/>
</dbReference>
<dbReference type="InterPro" id="IPR001849">
    <property type="entry name" value="PH_domain"/>
</dbReference>
<dbReference type="InterPro" id="IPR011993">
    <property type="entry name" value="PH-like_dom_sf"/>
</dbReference>
<sequence length="781" mass="88212">MTFYVNDESTVLPDLPSLGYILDESPYCLQSLKFWEQQTEEIGNVVSHVSKCAKAYHKAAVDFNSASENLTSGLQKAANVLSRDANLKNPLLKFVDMLQRVDCYHGMFLNQTEMLMCGQLEGLAKEFEKLKEMRQQVKKASHDLNLSWEKFSSCQNITNLQESSILDKLAYNMLTSRHHYQLLLSTYVNSLREMNTVKKVSFVKTLVEHILAKFFFINFTYQILKDSEDHTNELFDDLLNRVVHSEISCENDVRLKKVIQMKIDRSFEKDKGAFHTPATILGSSSLAHSVTTVNTQAGKFFNRINDLLGSSGLRESVRKSPKGSQQSSPVTEKEDQWEILQDSEKDKSEDKPEKETSTAVEDKTTTNDDNDDVIVDQPANENEAKSKEDSAWSDFKSAESTTPASSTPTSSEPTSSAPTSGENTTPVLEETKSEENLEPELPEIIAVSKWSNHHRGYLRMRQKSFPKNKWPLLYFVVDESTGRLLVQGIDQKEANEFANLLLSNVKTCNELEVDRNFCFQLISPKSEHVLQALTENEMHQWIAAIQAATTEALKKSKEKLQSLKPTYAYGYVKPEENKQIVANASERIRKIEGNKRCVDCDHPRPDWASINIGIVMCIECSGVHRGLGVHVSKVRSLTLDKWEEKVVQFMESHGNTKVNAIYEGNLDGYKKPSRDSTKEERGRFIRLKYTDRKFIQEDDDVDSEVELACMKQTDSDDEKLLEESGERISARGLSLVEDRSTGSSPVCLVEDCKECSTTGHGTSEPQSFATSQLKVDDNDGP</sequence>
<dbReference type="InterPro" id="IPR037278">
    <property type="entry name" value="ARFGAP/RecO"/>
</dbReference>
<organism evidence="6 7">
    <name type="scientific">Paramuricea clavata</name>
    <name type="common">Red gorgonian</name>
    <name type="synonym">Violescent sea-whip</name>
    <dbReference type="NCBI Taxonomy" id="317549"/>
    <lineage>
        <taxon>Eukaryota</taxon>
        <taxon>Metazoa</taxon>
        <taxon>Cnidaria</taxon>
        <taxon>Anthozoa</taxon>
        <taxon>Octocorallia</taxon>
        <taxon>Malacalcyonacea</taxon>
        <taxon>Plexauridae</taxon>
        <taxon>Paramuricea</taxon>
    </lineage>
</organism>
<dbReference type="SMART" id="SM00105">
    <property type="entry name" value="ArfGap"/>
    <property type="match status" value="1"/>
</dbReference>
<dbReference type="Pfam" id="PF01412">
    <property type="entry name" value="ArfGap"/>
    <property type="match status" value="1"/>
</dbReference>
<dbReference type="AlphaFoldDB" id="A0A6S7FMC8"/>
<dbReference type="Pfam" id="PF16746">
    <property type="entry name" value="BAR_3"/>
    <property type="match status" value="1"/>
</dbReference>
<feature type="compositionally biased region" description="Polar residues" evidence="5">
    <location>
        <begin position="755"/>
        <end position="773"/>
    </location>
</feature>
<keyword evidence="3" id="KW-0863">Zinc-finger</keyword>
<accession>A0A6S7FMC8</accession>
<dbReference type="PRINTS" id="PR00405">
    <property type="entry name" value="REVINTRACTNG"/>
</dbReference>
<name>A0A6S7FMC8_PARCT</name>
<evidence type="ECO:0000313" key="6">
    <source>
        <dbReference type="EMBL" id="CAB3977983.1"/>
    </source>
</evidence>
<dbReference type="GO" id="GO:0005096">
    <property type="term" value="F:GTPase activator activity"/>
    <property type="evidence" value="ECO:0007669"/>
    <property type="project" value="UniProtKB-KW"/>
</dbReference>
<keyword evidence="7" id="KW-1185">Reference proteome</keyword>
<dbReference type="CDD" id="cd08204">
    <property type="entry name" value="ArfGap"/>
    <property type="match status" value="1"/>
</dbReference>
<keyword evidence="1" id="KW-0343">GTPase activation</keyword>
<evidence type="ECO:0000256" key="2">
    <source>
        <dbReference type="ARBA" id="ARBA00022723"/>
    </source>
</evidence>
<dbReference type="InterPro" id="IPR027267">
    <property type="entry name" value="AH/BAR_dom_sf"/>
</dbReference>
<evidence type="ECO:0000256" key="1">
    <source>
        <dbReference type="ARBA" id="ARBA00022468"/>
    </source>
</evidence>
<keyword evidence="2" id="KW-0479">Metal-binding</keyword>
<dbReference type="SUPFAM" id="SSF57863">
    <property type="entry name" value="ArfGap/RecO-like zinc finger"/>
    <property type="match status" value="1"/>
</dbReference>
<feature type="compositionally biased region" description="Low complexity" evidence="5">
    <location>
        <begin position="398"/>
        <end position="420"/>
    </location>
</feature>
<dbReference type="GO" id="GO:0005737">
    <property type="term" value="C:cytoplasm"/>
    <property type="evidence" value="ECO:0007669"/>
    <property type="project" value="InterPro"/>
</dbReference>
<dbReference type="SMART" id="SM00233">
    <property type="entry name" value="PH"/>
    <property type="match status" value="1"/>
</dbReference>
<dbReference type="SUPFAM" id="SSF50729">
    <property type="entry name" value="PH domain-like"/>
    <property type="match status" value="1"/>
</dbReference>
<dbReference type="PROSITE" id="PS50115">
    <property type="entry name" value="ARFGAP"/>
    <property type="match status" value="1"/>
</dbReference>
<feature type="region of interest" description="Disordered" evidence="5">
    <location>
        <begin position="312"/>
        <end position="440"/>
    </location>
</feature>
<proteinExistence type="predicted"/>
<evidence type="ECO:0000256" key="4">
    <source>
        <dbReference type="ARBA" id="ARBA00022833"/>
    </source>
</evidence>
<keyword evidence="4" id="KW-0862">Zinc</keyword>
<gene>
    <name evidence="6" type="ORF">PACLA_8A012492</name>
</gene>
<comment type="caution">
    <text evidence="6">The sequence shown here is derived from an EMBL/GenBank/DDBJ whole genome shotgun (WGS) entry which is preliminary data.</text>
</comment>
<dbReference type="EMBL" id="CACRXK020000083">
    <property type="protein sequence ID" value="CAB3977983.1"/>
    <property type="molecule type" value="Genomic_DNA"/>
</dbReference>
<evidence type="ECO:0000256" key="3">
    <source>
        <dbReference type="ARBA" id="ARBA00022771"/>
    </source>
</evidence>
<dbReference type="PROSITE" id="PS50003">
    <property type="entry name" value="PH_DOMAIN"/>
    <property type="match status" value="1"/>
</dbReference>
<dbReference type="InterPro" id="IPR038508">
    <property type="entry name" value="ArfGAP_dom_sf"/>
</dbReference>
<dbReference type="Gene3D" id="1.10.220.150">
    <property type="entry name" value="Arf GTPase activating protein"/>
    <property type="match status" value="1"/>
</dbReference>
<reference evidence="6" key="1">
    <citation type="submission" date="2020-04" db="EMBL/GenBank/DDBJ databases">
        <authorList>
            <person name="Alioto T."/>
            <person name="Alioto T."/>
            <person name="Gomez Garrido J."/>
        </authorList>
    </citation>
    <scope>NUCLEOTIDE SEQUENCE</scope>
    <source>
        <strain evidence="6">A484AB</strain>
    </source>
</reference>
<dbReference type="PANTHER" id="PTHR23180:SF160">
    <property type="entry name" value="ADP-RIBOSYLATION FACTOR GTPASE-ACTIVATING PROTEIN EFFECTOR PROTEIN 1"/>
    <property type="match status" value="1"/>
</dbReference>
<protein>
    <submittedName>
        <fullName evidence="6">Arf-GAP with coiled-coil, ANK repeat and PH domain-containing 2</fullName>
    </submittedName>
</protein>